<feature type="domain" description="Metallo-beta-lactamase" evidence="2">
    <location>
        <begin position="53"/>
        <end position="247"/>
    </location>
</feature>
<reference evidence="3" key="2">
    <citation type="submission" date="2020-09" db="EMBL/GenBank/DDBJ databases">
        <authorList>
            <person name="Sun Q."/>
            <person name="Zhou Y."/>
        </authorList>
    </citation>
    <scope>NUCLEOTIDE SEQUENCE</scope>
    <source>
        <strain evidence="3">CGMCC 1.15343</strain>
    </source>
</reference>
<evidence type="ECO:0000256" key="1">
    <source>
        <dbReference type="ARBA" id="ARBA00022801"/>
    </source>
</evidence>
<evidence type="ECO:0000313" key="3">
    <source>
        <dbReference type="EMBL" id="GGC62488.1"/>
    </source>
</evidence>
<protein>
    <recommendedName>
        <fullName evidence="2">Metallo-beta-lactamase domain-containing protein</fullName>
    </recommendedName>
</protein>
<evidence type="ECO:0000259" key="2">
    <source>
        <dbReference type="Pfam" id="PF12706"/>
    </source>
</evidence>
<dbReference type="InterPro" id="IPR001279">
    <property type="entry name" value="Metallo-B-lactamas"/>
</dbReference>
<dbReference type="EMBL" id="BMIL01000004">
    <property type="protein sequence ID" value="GGC62488.1"/>
    <property type="molecule type" value="Genomic_DNA"/>
</dbReference>
<dbReference type="Proteomes" id="UP000651668">
    <property type="component" value="Unassembled WGS sequence"/>
</dbReference>
<dbReference type="GO" id="GO:0016787">
    <property type="term" value="F:hydrolase activity"/>
    <property type="evidence" value="ECO:0007669"/>
    <property type="project" value="UniProtKB-KW"/>
</dbReference>
<dbReference type="Pfam" id="PF12706">
    <property type="entry name" value="Lactamase_B_2"/>
    <property type="match status" value="1"/>
</dbReference>
<reference evidence="3" key="1">
    <citation type="journal article" date="2014" name="Int. J. Syst. Evol. Microbiol.">
        <title>Complete genome sequence of Corynebacterium casei LMG S-19264T (=DSM 44701T), isolated from a smear-ripened cheese.</title>
        <authorList>
            <consortium name="US DOE Joint Genome Institute (JGI-PGF)"/>
            <person name="Walter F."/>
            <person name="Albersmeier A."/>
            <person name="Kalinowski J."/>
            <person name="Ruckert C."/>
        </authorList>
    </citation>
    <scope>NUCLEOTIDE SEQUENCE</scope>
    <source>
        <strain evidence="3">CGMCC 1.15343</strain>
    </source>
</reference>
<keyword evidence="1" id="KW-0378">Hydrolase</keyword>
<dbReference type="InterPro" id="IPR036866">
    <property type="entry name" value="RibonucZ/Hydroxyglut_hydro"/>
</dbReference>
<proteinExistence type="predicted"/>
<sequence length="287" mass="31911">MKFETSKFMRKLILFLALLVPATITFAQRNMSNKPSIQLIRNATLVIEYNGKKILVDPMLSPKGAIESWAGIETNPTVELKMPVKDIVDNLDLVIVTHTHDDHFDKAASKMLDKSIALLHQPADVEFFKKEAFTNAEALQDHKVWNGIDIHRIDAEHGSGEVLKMMGKTSGFVLQAKNQPTVYIVGDAIWTEAIKANIKKFKPDYIIVNSGGALIKGFENSPIIMDEAQTMELIAESGKAKVIAVHMDALDHCRTTRKSLSEKAAELNIGKDKLIIPQDGEVVNLIR</sequence>
<dbReference type="PANTHER" id="PTHR43546">
    <property type="entry name" value="UPF0173 METAL-DEPENDENT HYDROLASE MJ1163-RELATED"/>
    <property type="match status" value="1"/>
</dbReference>
<comment type="caution">
    <text evidence="3">The sequence shown here is derived from an EMBL/GenBank/DDBJ whole genome shotgun (WGS) entry which is preliminary data.</text>
</comment>
<keyword evidence="4" id="KW-1185">Reference proteome</keyword>
<evidence type="ECO:0000313" key="4">
    <source>
        <dbReference type="Proteomes" id="UP000651668"/>
    </source>
</evidence>
<dbReference type="Gene3D" id="3.60.15.10">
    <property type="entry name" value="Ribonuclease Z/Hydroxyacylglutathione hydrolase-like"/>
    <property type="match status" value="1"/>
</dbReference>
<accession>A0A916XBV1</accession>
<gene>
    <name evidence="3" type="ORF">GCM10011387_15120</name>
</gene>
<dbReference type="SUPFAM" id="SSF56281">
    <property type="entry name" value="Metallo-hydrolase/oxidoreductase"/>
    <property type="match status" value="1"/>
</dbReference>
<name>A0A916XBV1_9SPHI</name>
<organism evidence="3 4">
    <name type="scientific">Pedobacter quisquiliarum</name>
    <dbReference type="NCBI Taxonomy" id="1834438"/>
    <lineage>
        <taxon>Bacteria</taxon>
        <taxon>Pseudomonadati</taxon>
        <taxon>Bacteroidota</taxon>
        <taxon>Sphingobacteriia</taxon>
        <taxon>Sphingobacteriales</taxon>
        <taxon>Sphingobacteriaceae</taxon>
        <taxon>Pedobacter</taxon>
    </lineage>
</organism>
<dbReference type="PANTHER" id="PTHR43546:SF9">
    <property type="entry name" value="L-ASCORBATE-6-PHOSPHATE LACTONASE ULAG-RELATED"/>
    <property type="match status" value="1"/>
</dbReference>
<dbReference type="AlphaFoldDB" id="A0A916XBV1"/>
<dbReference type="InterPro" id="IPR050114">
    <property type="entry name" value="UPF0173_UPF0282_UlaG_hydrolase"/>
</dbReference>